<organism evidence="1 2">
    <name type="scientific">Prunus yedoensis var. nudiflora</name>
    <dbReference type="NCBI Taxonomy" id="2094558"/>
    <lineage>
        <taxon>Eukaryota</taxon>
        <taxon>Viridiplantae</taxon>
        <taxon>Streptophyta</taxon>
        <taxon>Embryophyta</taxon>
        <taxon>Tracheophyta</taxon>
        <taxon>Spermatophyta</taxon>
        <taxon>Magnoliopsida</taxon>
        <taxon>eudicotyledons</taxon>
        <taxon>Gunneridae</taxon>
        <taxon>Pentapetalae</taxon>
        <taxon>rosids</taxon>
        <taxon>fabids</taxon>
        <taxon>Rosales</taxon>
        <taxon>Rosaceae</taxon>
        <taxon>Amygdaloideae</taxon>
        <taxon>Amygdaleae</taxon>
        <taxon>Prunus</taxon>
    </lineage>
</organism>
<comment type="caution">
    <text evidence="1">The sequence shown here is derived from an EMBL/GenBank/DDBJ whole genome shotgun (WGS) entry which is preliminary data.</text>
</comment>
<proteinExistence type="predicted"/>
<reference evidence="1 2" key="1">
    <citation type="submission" date="2018-02" db="EMBL/GenBank/DDBJ databases">
        <title>Draft genome of wild Prunus yedoensis var. nudiflora.</title>
        <authorList>
            <person name="Baek S."/>
            <person name="Kim J.-H."/>
            <person name="Choi K."/>
            <person name="Kim G.-B."/>
            <person name="Cho A."/>
            <person name="Jang H."/>
            <person name="Shin C.-H."/>
            <person name="Yu H.-J."/>
            <person name="Mun J.-H."/>
        </authorList>
    </citation>
    <scope>NUCLEOTIDE SEQUENCE [LARGE SCALE GENOMIC DNA]</scope>
    <source>
        <strain evidence="2">cv. Jeju island</strain>
        <tissue evidence="1">Leaf</tissue>
    </source>
</reference>
<keyword evidence="2" id="KW-1185">Reference proteome</keyword>
<protein>
    <submittedName>
        <fullName evidence="1">Uncharacterized protein</fullName>
    </submittedName>
</protein>
<sequence length="74" mass="8463">MPGIDVQRYRTLQVENLLMYAISGKDKKLQIKKNPRIPTLLLHCSPTFSVSKTRAHVPIDVRPNPDINLRAEPE</sequence>
<gene>
    <name evidence="1" type="ORF">Pyn_31129</name>
</gene>
<dbReference type="AlphaFoldDB" id="A0A314UJ68"/>
<evidence type="ECO:0000313" key="2">
    <source>
        <dbReference type="Proteomes" id="UP000250321"/>
    </source>
</evidence>
<dbReference type="Proteomes" id="UP000250321">
    <property type="component" value="Unassembled WGS sequence"/>
</dbReference>
<dbReference type="EMBL" id="PJQY01003512">
    <property type="protein sequence ID" value="PQM36812.1"/>
    <property type="molecule type" value="Genomic_DNA"/>
</dbReference>
<evidence type="ECO:0000313" key="1">
    <source>
        <dbReference type="EMBL" id="PQM36812.1"/>
    </source>
</evidence>
<accession>A0A314UJ68</accession>
<name>A0A314UJ68_PRUYE</name>